<accession>A0A5C3M267</accession>
<keyword evidence="2" id="KW-1185">Reference proteome</keyword>
<proteinExistence type="predicted"/>
<name>A0A5C3M267_9AGAR</name>
<organism evidence="1 2">
    <name type="scientific">Crucibulum laeve</name>
    <dbReference type="NCBI Taxonomy" id="68775"/>
    <lineage>
        <taxon>Eukaryota</taxon>
        <taxon>Fungi</taxon>
        <taxon>Dikarya</taxon>
        <taxon>Basidiomycota</taxon>
        <taxon>Agaricomycotina</taxon>
        <taxon>Agaricomycetes</taxon>
        <taxon>Agaricomycetidae</taxon>
        <taxon>Agaricales</taxon>
        <taxon>Agaricineae</taxon>
        <taxon>Nidulariaceae</taxon>
        <taxon>Crucibulum</taxon>
    </lineage>
</organism>
<reference evidence="1 2" key="1">
    <citation type="journal article" date="2019" name="Nat. Ecol. Evol.">
        <title>Megaphylogeny resolves global patterns of mushroom evolution.</title>
        <authorList>
            <person name="Varga T."/>
            <person name="Krizsan K."/>
            <person name="Foldi C."/>
            <person name="Dima B."/>
            <person name="Sanchez-Garcia M."/>
            <person name="Sanchez-Ramirez S."/>
            <person name="Szollosi G.J."/>
            <person name="Szarkandi J.G."/>
            <person name="Papp V."/>
            <person name="Albert L."/>
            <person name="Andreopoulos W."/>
            <person name="Angelini C."/>
            <person name="Antonin V."/>
            <person name="Barry K.W."/>
            <person name="Bougher N.L."/>
            <person name="Buchanan P."/>
            <person name="Buyck B."/>
            <person name="Bense V."/>
            <person name="Catcheside P."/>
            <person name="Chovatia M."/>
            <person name="Cooper J."/>
            <person name="Damon W."/>
            <person name="Desjardin D."/>
            <person name="Finy P."/>
            <person name="Geml J."/>
            <person name="Haridas S."/>
            <person name="Hughes K."/>
            <person name="Justo A."/>
            <person name="Karasinski D."/>
            <person name="Kautmanova I."/>
            <person name="Kiss B."/>
            <person name="Kocsube S."/>
            <person name="Kotiranta H."/>
            <person name="LaButti K.M."/>
            <person name="Lechner B.E."/>
            <person name="Liimatainen K."/>
            <person name="Lipzen A."/>
            <person name="Lukacs Z."/>
            <person name="Mihaltcheva S."/>
            <person name="Morgado L.N."/>
            <person name="Niskanen T."/>
            <person name="Noordeloos M.E."/>
            <person name="Ohm R.A."/>
            <person name="Ortiz-Santana B."/>
            <person name="Ovrebo C."/>
            <person name="Racz N."/>
            <person name="Riley R."/>
            <person name="Savchenko A."/>
            <person name="Shiryaev A."/>
            <person name="Soop K."/>
            <person name="Spirin V."/>
            <person name="Szebenyi C."/>
            <person name="Tomsovsky M."/>
            <person name="Tulloss R.E."/>
            <person name="Uehling J."/>
            <person name="Grigoriev I.V."/>
            <person name="Vagvolgyi C."/>
            <person name="Papp T."/>
            <person name="Martin F.M."/>
            <person name="Miettinen O."/>
            <person name="Hibbett D.S."/>
            <person name="Nagy L.G."/>
        </authorList>
    </citation>
    <scope>NUCLEOTIDE SEQUENCE [LARGE SCALE GENOMIC DNA]</scope>
    <source>
        <strain evidence="1 2">CBS 166.37</strain>
    </source>
</reference>
<evidence type="ECO:0000313" key="1">
    <source>
        <dbReference type="EMBL" id="TFK39330.1"/>
    </source>
</evidence>
<gene>
    <name evidence="1" type="ORF">BDQ12DRAFT_77456</name>
</gene>
<evidence type="ECO:0000313" key="2">
    <source>
        <dbReference type="Proteomes" id="UP000308652"/>
    </source>
</evidence>
<dbReference type="AlphaFoldDB" id="A0A5C3M267"/>
<dbReference type="Proteomes" id="UP000308652">
    <property type="component" value="Unassembled WGS sequence"/>
</dbReference>
<dbReference type="EMBL" id="ML213600">
    <property type="protein sequence ID" value="TFK39330.1"/>
    <property type="molecule type" value="Genomic_DNA"/>
</dbReference>
<sequence>MSGSLYWVEEMRVVRRLVSTSFCSFFTVVSNDVNSVDFIVAAVVLWIISSLPDTEVKTGYSTERLSRKNALRTAETQISTKAKVERSMKPETYSSPQVSTHAGANIEFSGCAHVVDVRHQSCPTGGIDLMIQPLKWTMIHWPAREIISSQDRVCFLLEFDYVEIFTFDFLTSYSVIRGVWIRFLPEK</sequence>
<protein>
    <submittedName>
        <fullName evidence="1">Uncharacterized protein</fullName>
    </submittedName>
</protein>